<keyword evidence="3 5" id="KW-1133">Transmembrane helix</keyword>
<evidence type="ECO:0000256" key="5">
    <source>
        <dbReference type="SAM" id="Phobius"/>
    </source>
</evidence>
<sequence>MADQHIEDAANADPEAVSEVTHRPVWPRRIAKIVLFALLGLVALVGLVLLGLNTKPGRNFIIQQIEALEFENGMEIGVEGIDGSIYGDMTVRGLTVSDTKGVFLRSPAVAVDWRPFAFINSHIDIRSLTAETMTLERLPEFLDTPPSENPLLPDYDIDIGEMKIGQFIAEAPVSGERRVATLAGNVQISDGRAKVDLGGATLAGQGRAGGDRFALKLDAVPEDNRFDLDLDLNAPGDGVIAALAGLTEPLQMKLAGKGSWAKWNGQLTAALAGRSLADIAVTGTDGTFNFKGMAGLARFAPPSTAALLGEKTNLDLTASLNERTATVEGRIFSDAFNLVTNGLIDLSDNSFDDFKAAFVLLKPSALAPNLRGSGLRAMVTLDGPFASPRAEYNINAARIVMNDMGVENLRAKGAVRIDTSSILIPISATASRITGLDTVAGGTLSNIRLDGDIAVQGPRILSDNMRMRSDRIDANLILLADTSTGLYTGAIDGKIDNYRIESVGVFNIETDIDLTSENGGGFALVGKVRTRSTQLLNDNLETYLGGNFTASSDVRYGSDGVARFANVRMNSPLLRITDGRGSYSQSGQIDLVASAISQQYGPLGLTLTGTISNPRATIKAASPGFGIGLAGLTADIRGENGNYRIDASGRTDYGAFTADVTVATGRGPLALTINRADIAGIALSGQVRQSAAGPFIGQLDANGRGLGGIVRLSAAGQYQSAVVNLRASNTVLPGPANLRIGSAIVDARIVMYDRPEVVADVQLANTDYGSLNINAMRALIDYRDGRGNAKFLAEGTSGVPFRIAGNADLQPELWRASLQGKVRGVAFTTTSPARIIPGNGTYELLPTRIDFGQGNIRVAGNYGQGIKLQSRLDDLDLAILNAFSPGLGIGGKATGSLDFALAGNGAFPSADARMTITNFSRTTAVSVSQPVNVNIVGQLQGNGGAARAVIRRRGTVIGRMNAALTPLPPGSGLWMTRLMEAPLSGGIRYNGPADTLFSLAGQPDQRLSGALGVAADFSGRVSRPSLAGIIRANNLTYENQTYGTRLTNMAVRGRFTGDRLEIEQLDAVAGDGKVSAAGYVSLAADSGYPMDVQVRLENARLARSEALGATATGTLAFTKQAGQTALLAGRILLPETRYQLIRQGSAAVPELTGVRFKPPRGRPRVTGDEPAGLSGGLLDLVRLDIDLVAPEKLYVSGMGLESEWSSDLKVSGTSAEPRMSGSVNLIRGTLGFAGKSFELTEGRVGFTGGRTLNPTITLVATEEIEDITVNVNVSGQAYNPQIAFSSTPGLPQDEIMSRILFGNSVGNLSAIQAVQLAASLNSLRGTGGGLNPLGKLRSATGFDRLRIVGPDDTTGQGTALAAGKYITDDIYLEVITDARGFTATQLEISLTPALSVLSQAGGAVGTNVNVRYKKNY</sequence>
<gene>
    <name evidence="7" type="ORF">GRI44_05245</name>
</gene>
<protein>
    <recommendedName>
        <fullName evidence="6">Translocation and assembly module TamB C-terminal domain-containing protein</fullName>
    </recommendedName>
</protein>
<dbReference type="EMBL" id="WTYU01000001">
    <property type="protein sequence ID" value="MXP14153.1"/>
    <property type="molecule type" value="Genomic_DNA"/>
</dbReference>
<accession>A0A6L7GDN2</accession>
<comment type="caution">
    <text evidence="7">The sequence shown here is derived from an EMBL/GenBank/DDBJ whole genome shotgun (WGS) entry which is preliminary data.</text>
</comment>
<feature type="transmembrane region" description="Helical" evidence="5">
    <location>
        <begin position="33"/>
        <end position="52"/>
    </location>
</feature>
<dbReference type="InterPro" id="IPR007452">
    <property type="entry name" value="TamB_C"/>
</dbReference>
<dbReference type="RefSeq" id="WP_160600349.1">
    <property type="nucleotide sequence ID" value="NZ_WTYU01000001.1"/>
</dbReference>
<dbReference type="GO" id="GO:0009306">
    <property type="term" value="P:protein secretion"/>
    <property type="evidence" value="ECO:0007669"/>
    <property type="project" value="InterPro"/>
</dbReference>
<feature type="domain" description="Translocation and assembly module TamB C-terminal" evidence="6">
    <location>
        <begin position="1067"/>
        <end position="1416"/>
    </location>
</feature>
<dbReference type="Pfam" id="PF04357">
    <property type="entry name" value="TamB"/>
    <property type="match status" value="1"/>
</dbReference>
<dbReference type="GO" id="GO:0097347">
    <property type="term" value="C:TAM protein secretion complex"/>
    <property type="evidence" value="ECO:0007669"/>
    <property type="project" value="TreeGrafter"/>
</dbReference>
<evidence type="ECO:0000313" key="7">
    <source>
        <dbReference type="EMBL" id="MXP14153.1"/>
    </source>
</evidence>
<evidence type="ECO:0000256" key="1">
    <source>
        <dbReference type="ARBA" id="ARBA00004167"/>
    </source>
</evidence>
<keyword evidence="2 5" id="KW-0812">Transmembrane</keyword>
<evidence type="ECO:0000256" key="4">
    <source>
        <dbReference type="ARBA" id="ARBA00023136"/>
    </source>
</evidence>
<proteinExistence type="predicted"/>
<dbReference type="Proteomes" id="UP000473531">
    <property type="component" value="Unassembled WGS sequence"/>
</dbReference>
<evidence type="ECO:0000256" key="3">
    <source>
        <dbReference type="ARBA" id="ARBA00022989"/>
    </source>
</evidence>
<evidence type="ECO:0000259" key="6">
    <source>
        <dbReference type="Pfam" id="PF04357"/>
    </source>
</evidence>
<dbReference type="GO" id="GO:0005886">
    <property type="term" value="C:plasma membrane"/>
    <property type="evidence" value="ECO:0007669"/>
    <property type="project" value="InterPro"/>
</dbReference>
<evidence type="ECO:0000256" key="2">
    <source>
        <dbReference type="ARBA" id="ARBA00022692"/>
    </source>
</evidence>
<dbReference type="PANTHER" id="PTHR36985">
    <property type="entry name" value="TRANSLOCATION AND ASSEMBLY MODULE SUBUNIT TAMB"/>
    <property type="match status" value="1"/>
</dbReference>
<reference evidence="7 8" key="1">
    <citation type="submission" date="2019-12" db="EMBL/GenBank/DDBJ databases">
        <title>Genomic-based taxomic classification of the family Erythrobacteraceae.</title>
        <authorList>
            <person name="Xu L."/>
        </authorList>
    </citation>
    <scope>NUCLEOTIDE SEQUENCE [LARGE SCALE GENOMIC DNA]</scope>
    <source>
        <strain evidence="7 8">KCTC 52259</strain>
    </source>
</reference>
<keyword evidence="8" id="KW-1185">Reference proteome</keyword>
<dbReference type="PANTHER" id="PTHR36985:SF1">
    <property type="entry name" value="TRANSLOCATION AND ASSEMBLY MODULE SUBUNIT TAMB"/>
    <property type="match status" value="1"/>
</dbReference>
<dbReference type="OrthoDB" id="7784409at2"/>
<comment type="subcellular location">
    <subcellularLocation>
        <location evidence="1">Membrane</location>
        <topology evidence="1">Single-pass membrane protein</topology>
    </subcellularLocation>
</comment>
<keyword evidence="4 5" id="KW-0472">Membrane</keyword>
<name>A0A6L7GDN2_9SPHN</name>
<evidence type="ECO:0000313" key="8">
    <source>
        <dbReference type="Proteomes" id="UP000473531"/>
    </source>
</evidence>
<organism evidence="7 8">
    <name type="scientific">Allopontixanthobacter confluentis</name>
    <dbReference type="NCBI Taxonomy" id="1849021"/>
    <lineage>
        <taxon>Bacteria</taxon>
        <taxon>Pseudomonadati</taxon>
        <taxon>Pseudomonadota</taxon>
        <taxon>Alphaproteobacteria</taxon>
        <taxon>Sphingomonadales</taxon>
        <taxon>Erythrobacteraceae</taxon>
        <taxon>Allopontixanthobacter</taxon>
    </lineage>
</organism>